<organism evidence="2">
    <name type="scientific">Brugia malayi</name>
    <name type="common">Filarial nematode worm</name>
    <dbReference type="NCBI Taxonomy" id="6279"/>
    <lineage>
        <taxon>Eukaryota</taxon>
        <taxon>Metazoa</taxon>
        <taxon>Ecdysozoa</taxon>
        <taxon>Nematoda</taxon>
        <taxon>Chromadorea</taxon>
        <taxon>Rhabditida</taxon>
        <taxon>Spirurina</taxon>
        <taxon>Spiruromorpha</taxon>
        <taxon>Filarioidea</taxon>
        <taxon>Onchocercidae</taxon>
        <taxon>Brugia</taxon>
    </lineage>
</organism>
<reference evidence="2" key="2">
    <citation type="submission" date="2012-12" db="EMBL/GenBank/DDBJ databases">
        <authorList>
            <person name="Gao Y.W."/>
            <person name="Fan S.T."/>
            <person name="Sun H.T."/>
            <person name="Wang Z."/>
            <person name="Gao X.L."/>
            <person name="Li Y.G."/>
            <person name="Wang T.C."/>
            <person name="Zhang K."/>
            <person name="Xu W.W."/>
            <person name="Yu Z.J."/>
            <person name="Xia X.Z."/>
        </authorList>
    </citation>
    <scope>NUCLEOTIDE SEQUENCE</scope>
    <source>
        <strain evidence="2">FR3</strain>
    </source>
</reference>
<evidence type="ECO:0000313" key="3">
    <source>
        <dbReference type="WormBase" id="Bm10175"/>
    </source>
</evidence>
<sequence length="194" mass="22659">MSQRLVSMSQQLVWIVFESSNMGKCNFEINNSRDCPKVTKVEKSISLPDIHEHKRVAVTLSEGSLSFPHRLIYEDTIGVLDENKRLKAELFNIKLQLLSVKKKFPPMFDKEGNNITEKYVATLIELNNEKIRRLKLEKLCQSKEKKLNEQRLQLGCEKNVREKERQKLLMKMKGLEIKLKEINKQLNEDDGDSE</sequence>
<keyword evidence="1" id="KW-0175">Coiled coil</keyword>
<dbReference type="WormBase" id="Bm10175">
    <property type="protein sequence ID" value="BM39689"/>
    <property type="gene ID" value="WBGene00230436"/>
</dbReference>
<protein>
    <submittedName>
        <fullName evidence="2">Bm10175</fullName>
    </submittedName>
</protein>
<dbReference type="OMA" id="HRLIYED"/>
<reference evidence="2" key="1">
    <citation type="journal article" date="2007" name="Science">
        <title>Draft genome of the filarial nematode parasite Brugia malayi.</title>
        <authorList>
            <person name="Ghedin E."/>
            <person name="Wang S."/>
            <person name="Spiro D."/>
            <person name="Caler E."/>
            <person name="Zhao Q."/>
            <person name="Crabtree J."/>
            <person name="Allen J.E."/>
            <person name="Delcher A.L."/>
            <person name="Guiliano D.B."/>
            <person name="Miranda-Saavedra D."/>
            <person name="Angiuoli S.V."/>
            <person name="Creasy T."/>
            <person name="Amedeo P."/>
            <person name="Haas B."/>
            <person name="El-Sayed N.M."/>
            <person name="Wortman J.R."/>
            <person name="Feldblyum T."/>
            <person name="Tallon L."/>
            <person name="Schatz M."/>
            <person name="Shumway M."/>
            <person name="Koo H."/>
            <person name="Salzberg S.L."/>
            <person name="Schobel S."/>
            <person name="Pertea M."/>
            <person name="Pop M."/>
            <person name="White O."/>
            <person name="Barton G.J."/>
            <person name="Carlow C.K."/>
            <person name="Crawford M.J."/>
            <person name="Daub J."/>
            <person name="Dimmic M.W."/>
            <person name="Estes C.F."/>
            <person name="Foster J.M."/>
            <person name="Ganatra M."/>
            <person name="Gregory W.F."/>
            <person name="Johnson N.M."/>
            <person name="Jin J."/>
            <person name="Komuniecki R."/>
            <person name="Korf I."/>
            <person name="Kumar S."/>
            <person name="Laney S."/>
            <person name="Li B.W."/>
            <person name="Li W."/>
            <person name="Lindblom T.H."/>
            <person name="Lustigman S."/>
            <person name="Ma D."/>
            <person name="Maina C.V."/>
            <person name="Martin D.M."/>
            <person name="McCarter J.P."/>
            <person name="McReynolds L."/>
            <person name="Mitreva M."/>
            <person name="Nutman T.B."/>
            <person name="Parkinson J."/>
            <person name="Peregrin-Alvarez J.M."/>
            <person name="Poole C."/>
            <person name="Ren Q."/>
            <person name="Saunders L."/>
            <person name="Sluder A.E."/>
            <person name="Smith K."/>
            <person name="Stanke M."/>
            <person name="Unnasch T.R."/>
            <person name="Ware J."/>
            <person name="Wei A.D."/>
            <person name="Weil G."/>
            <person name="Williams D.J."/>
            <person name="Zhang Y."/>
            <person name="Williams S.A."/>
            <person name="Fraser-Liggett C."/>
            <person name="Slatko B."/>
            <person name="Blaxter M.L."/>
            <person name="Scott A.L."/>
        </authorList>
    </citation>
    <scope>NUCLEOTIDE SEQUENCE</scope>
    <source>
        <strain evidence="2">FR3</strain>
    </source>
</reference>
<name>A0A0J9XX88_BRUMA</name>
<evidence type="ECO:0000256" key="1">
    <source>
        <dbReference type="SAM" id="Coils"/>
    </source>
</evidence>
<proteinExistence type="predicted"/>
<dbReference type="EMBL" id="LN856971">
    <property type="protein sequence ID" value="CDP97145.1"/>
    <property type="molecule type" value="Genomic_DNA"/>
</dbReference>
<evidence type="ECO:0000313" key="2">
    <source>
        <dbReference type="EMBL" id="CDP97145.1"/>
    </source>
</evidence>
<accession>A0A0J9XX88</accession>
<feature type="coiled-coil region" evidence="1">
    <location>
        <begin position="133"/>
        <end position="192"/>
    </location>
</feature>
<dbReference type="AlphaFoldDB" id="A0A0J9XX88"/>
<gene>
    <name evidence="2 3" type="ORF">Bm10175</name>
    <name evidence="2" type="ORF">BM_Bm10175</name>
</gene>